<dbReference type="PANTHER" id="PTHR46913">
    <property type="entry name" value="RING-H2 FINGER PROTEIN ATL16"/>
    <property type="match status" value="1"/>
</dbReference>
<dbReference type="GO" id="GO:0016020">
    <property type="term" value="C:membrane"/>
    <property type="evidence" value="ECO:0007669"/>
    <property type="project" value="UniProtKB-SubCell"/>
</dbReference>
<keyword evidence="7" id="KW-0479">Metal-binding</keyword>
<name>A0AA89BBV8_9ASTE</name>
<evidence type="ECO:0000256" key="3">
    <source>
        <dbReference type="ARBA" id="ARBA00004906"/>
    </source>
</evidence>
<dbReference type="FunFam" id="3.30.40.10:FF:000233">
    <property type="entry name" value="RING-H2 finger protein ATL54"/>
    <property type="match status" value="1"/>
</dbReference>
<dbReference type="EMBL" id="JAVXUP010000191">
    <property type="protein sequence ID" value="KAK3034798.1"/>
    <property type="molecule type" value="Genomic_DNA"/>
</dbReference>
<dbReference type="InterPro" id="IPR013083">
    <property type="entry name" value="Znf_RING/FYVE/PHD"/>
</dbReference>
<keyword evidence="12 15" id="KW-0472">Membrane</keyword>
<feature type="transmembrane region" description="Helical" evidence="15">
    <location>
        <begin position="74"/>
        <end position="97"/>
    </location>
</feature>
<evidence type="ECO:0000256" key="14">
    <source>
        <dbReference type="PROSITE-ProRule" id="PRU00175"/>
    </source>
</evidence>
<keyword evidence="5" id="KW-0808">Transferase</keyword>
<evidence type="ECO:0000313" key="17">
    <source>
        <dbReference type="EMBL" id="KAK3034798.1"/>
    </source>
</evidence>
<protein>
    <recommendedName>
        <fullName evidence="4">RING-type E3 ubiquitin transferase</fullName>
        <ecNumber evidence="4">2.3.2.27</ecNumber>
    </recommendedName>
</protein>
<accession>A0AA89BBV8</accession>
<evidence type="ECO:0000256" key="15">
    <source>
        <dbReference type="SAM" id="Phobius"/>
    </source>
</evidence>
<evidence type="ECO:0000256" key="2">
    <source>
        <dbReference type="ARBA" id="ARBA00004167"/>
    </source>
</evidence>
<dbReference type="Gene3D" id="3.30.40.10">
    <property type="entry name" value="Zinc/RING finger domain, C3HC4 (zinc finger)"/>
    <property type="match status" value="1"/>
</dbReference>
<evidence type="ECO:0000256" key="7">
    <source>
        <dbReference type="ARBA" id="ARBA00022723"/>
    </source>
</evidence>
<organism evidence="17 18">
    <name type="scientific">Escallonia herrerae</name>
    <dbReference type="NCBI Taxonomy" id="1293975"/>
    <lineage>
        <taxon>Eukaryota</taxon>
        <taxon>Viridiplantae</taxon>
        <taxon>Streptophyta</taxon>
        <taxon>Embryophyta</taxon>
        <taxon>Tracheophyta</taxon>
        <taxon>Spermatophyta</taxon>
        <taxon>Magnoliopsida</taxon>
        <taxon>eudicotyledons</taxon>
        <taxon>Gunneridae</taxon>
        <taxon>Pentapetalae</taxon>
        <taxon>asterids</taxon>
        <taxon>campanulids</taxon>
        <taxon>Escalloniales</taxon>
        <taxon>Escalloniaceae</taxon>
        <taxon>Escallonia</taxon>
    </lineage>
</organism>
<comment type="catalytic activity">
    <reaction evidence="1">
        <text>S-ubiquitinyl-[E2 ubiquitin-conjugating enzyme]-L-cysteine + [acceptor protein]-L-lysine = [E2 ubiquitin-conjugating enzyme]-L-cysteine + N(6)-ubiquitinyl-[acceptor protein]-L-lysine.</text>
        <dbReference type="EC" id="2.3.2.27"/>
    </reaction>
</comment>
<dbReference type="EC" id="2.3.2.27" evidence="4"/>
<keyword evidence="11 15" id="KW-1133">Transmembrane helix</keyword>
<keyword evidence="9" id="KW-0833">Ubl conjugation pathway</keyword>
<evidence type="ECO:0000256" key="10">
    <source>
        <dbReference type="ARBA" id="ARBA00022833"/>
    </source>
</evidence>
<dbReference type="Proteomes" id="UP001188597">
    <property type="component" value="Unassembled WGS sequence"/>
</dbReference>
<dbReference type="SMART" id="SM00184">
    <property type="entry name" value="RING"/>
    <property type="match status" value="1"/>
</dbReference>
<keyword evidence="10" id="KW-0862">Zinc</keyword>
<dbReference type="InterPro" id="IPR044600">
    <property type="entry name" value="ATL1/ATL16-like"/>
</dbReference>
<feature type="domain" description="RING-type" evidence="16">
    <location>
        <begin position="166"/>
        <end position="208"/>
    </location>
</feature>
<evidence type="ECO:0000256" key="6">
    <source>
        <dbReference type="ARBA" id="ARBA00022692"/>
    </source>
</evidence>
<keyword evidence="8 14" id="KW-0863">Zinc-finger</keyword>
<dbReference type="GO" id="GO:0061630">
    <property type="term" value="F:ubiquitin protein ligase activity"/>
    <property type="evidence" value="ECO:0007669"/>
    <property type="project" value="UniProtKB-EC"/>
</dbReference>
<gene>
    <name evidence="17" type="ORF">RJ639_033703</name>
</gene>
<dbReference type="PROSITE" id="PS50089">
    <property type="entry name" value="ZF_RING_2"/>
    <property type="match status" value="1"/>
</dbReference>
<dbReference type="CDD" id="cd16461">
    <property type="entry name" value="RING-H2_EL5-like"/>
    <property type="match status" value="1"/>
</dbReference>
<comment type="pathway">
    <text evidence="3">Protein modification; protein ubiquitination.</text>
</comment>
<reference evidence="17" key="1">
    <citation type="submission" date="2022-12" db="EMBL/GenBank/DDBJ databases">
        <title>Draft genome assemblies for two species of Escallonia (Escalloniales).</title>
        <authorList>
            <person name="Chanderbali A."/>
            <person name="Dervinis C."/>
            <person name="Anghel I."/>
            <person name="Soltis D."/>
            <person name="Soltis P."/>
            <person name="Zapata F."/>
        </authorList>
    </citation>
    <scope>NUCLEOTIDE SEQUENCE</scope>
    <source>
        <strain evidence="17">UCBG64.0493</strain>
        <tissue evidence="17">Leaf</tissue>
    </source>
</reference>
<evidence type="ECO:0000256" key="9">
    <source>
        <dbReference type="ARBA" id="ARBA00022786"/>
    </source>
</evidence>
<evidence type="ECO:0000256" key="4">
    <source>
        <dbReference type="ARBA" id="ARBA00012483"/>
    </source>
</evidence>
<keyword evidence="18" id="KW-1185">Reference proteome</keyword>
<dbReference type="PANTHER" id="PTHR46913:SF19">
    <property type="entry name" value="RING-TYPE E3 UBIQUITIN TRANSFERASE"/>
    <property type="match status" value="1"/>
</dbReference>
<comment type="subcellular location">
    <subcellularLocation>
        <location evidence="2">Membrane</location>
        <topology evidence="2">Single-pass membrane protein</topology>
    </subcellularLocation>
</comment>
<dbReference type="AlphaFoldDB" id="A0AA89BBV8"/>
<evidence type="ECO:0000313" key="18">
    <source>
        <dbReference type="Proteomes" id="UP001188597"/>
    </source>
</evidence>
<evidence type="ECO:0000256" key="8">
    <source>
        <dbReference type="ARBA" id="ARBA00022771"/>
    </source>
</evidence>
<comment type="caution">
    <text evidence="17">The sequence shown here is derived from an EMBL/GenBank/DDBJ whole genome shotgun (WGS) entry which is preliminary data.</text>
</comment>
<keyword evidence="6 15" id="KW-0812">Transmembrane</keyword>
<evidence type="ECO:0000256" key="11">
    <source>
        <dbReference type="ARBA" id="ARBA00022989"/>
    </source>
</evidence>
<dbReference type="InterPro" id="IPR001841">
    <property type="entry name" value="Znf_RING"/>
</dbReference>
<dbReference type="SUPFAM" id="SSF57850">
    <property type="entry name" value="RING/U-box"/>
    <property type="match status" value="1"/>
</dbReference>
<dbReference type="Pfam" id="PF13639">
    <property type="entry name" value="zf-RING_2"/>
    <property type="match status" value="1"/>
</dbReference>
<evidence type="ECO:0000256" key="12">
    <source>
        <dbReference type="ARBA" id="ARBA00023136"/>
    </source>
</evidence>
<dbReference type="GO" id="GO:0016567">
    <property type="term" value="P:protein ubiquitination"/>
    <property type="evidence" value="ECO:0007669"/>
    <property type="project" value="InterPro"/>
</dbReference>
<sequence length="371" mass="41207">MAFSHRKLMADPPNISISELCTPFCNPDKNTDGLCPIPCLSLCYPTCNSPFMLSLTPPPPDDPPSKTPKLSLPFTISLAILVTAFFIFCCFTIYKFYTVYYRSRQRPASQPEPEETHDEFLDEDQGPMVDHHIWYIRTVGLQPSTINAITICKYKRGEGLVEGTECSVCLSEFQDDETLRLLPKCNHAFHVPCIDTWLRSHTNCPMCRAGIIRSTAPSPPPEQSTTNSVLVEETQVRILENDVELRTERGDEEEGESPVGTRNYKEDFQSIRRSVSLDCISASIISADVANANSVRFDGNSESKADKLDEAETGVVSRSVDVNQSLLRLVGSSSIGRSLSNGSSSIKRSFSCSGKVFLSRYSRSRTSVFPS</sequence>
<proteinExistence type="inferred from homology"/>
<dbReference type="SMART" id="SM01197">
    <property type="entry name" value="FANCL_C"/>
    <property type="match status" value="1"/>
</dbReference>
<evidence type="ECO:0000256" key="5">
    <source>
        <dbReference type="ARBA" id="ARBA00022679"/>
    </source>
</evidence>
<evidence type="ECO:0000259" key="16">
    <source>
        <dbReference type="PROSITE" id="PS50089"/>
    </source>
</evidence>
<evidence type="ECO:0000256" key="1">
    <source>
        <dbReference type="ARBA" id="ARBA00000900"/>
    </source>
</evidence>
<comment type="similarity">
    <text evidence="13">Belongs to the RING-type zinc finger family. ATL subfamily.</text>
</comment>
<evidence type="ECO:0000256" key="13">
    <source>
        <dbReference type="ARBA" id="ARBA00024209"/>
    </source>
</evidence>
<dbReference type="GO" id="GO:0008270">
    <property type="term" value="F:zinc ion binding"/>
    <property type="evidence" value="ECO:0007669"/>
    <property type="project" value="UniProtKB-KW"/>
</dbReference>